<keyword evidence="10" id="KW-1185">Reference proteome</keyword>
<dbReference type="InterPro" id="IPR003661">
    <property type="entry name" value="HisK_dim/P_dom"/>
</dbReference>
<dbReference type="PROSITE" id="PS50113">
    <property type="entry name" value="PAC"/>
    <property type="match status" value="1"/>
</dbReference>
<dbReference type="RefSeq" id="WP_395813353.1">
    <property type="nucleotide sequence ID" value="NZ_CP043494.1"/>
</dbReference>
<dbReference type="SMART" id="SM00065">
    <property type="entry name" value="GAF"/>
    <property type="match status" value="1"/>
</dbReference>
<dbReference type="InterPro" id="IPR035965">
    <property type="entry name" value="PAS-like_dom_sf"/>
</dbReference>
<feature type="domain" description="PAS" evidence="7">
    <location>
        <begin position="253"/>
        <end position="324"/>
    </location>
</feature>
<evidence type="ECO:0000259" key="7">
    <source>
        <dbReference type="PROSITE" id="PS50112"/>
    </source>
</evidence>
<dbReference type="InterPro" id="IPR004358">
    <property type="entry name" value="Sig_transdc_His_kin-like_C"/>
</dbReference>
<dbReference type="EMBL" id="CP043494">
    <property type="protein sequence ID" value="WNG43011.1"/>
    <property type="molecule type" value="Genomic_DNA"/>
</dbReference>
<dbReference type="NCBIfam" id="TIGR00229">
    <property type="entry name" value="sensory_box"/>
    <property type="match status" value="1"/>
</dbReference>
<feature type="domain" description="Histidine kinase" evidence="6">
    <location>
        <begin position="566"/>
        <end position="783"/>
    </location>
</feature>
<dbReference type="Pfam" id="PF08447">
    <property type="entry name" value="PAS_3"/>
    <property type="match status" value="1"/>
</dbReference>
<dbReference type="InterPro" id="IPR005467">
    <property type="entry name" value="His_kinase_dom"/>
</dbReference>
<dbReference type="EC" id="2.7.13.3" evidence="2"/>
<dbReference type="SMART" id="SM00387">
    <property type="entry name" value="HATPase_c"/>
    <property type="match status" value="1"/>
</dbReference>
<evidence type="ECO:0000259" key="6">
    <source>
        <dbReference type="PROSITE" id="PS50109"/>
    </source>
</evidence>
<dbReference type="SMART" id="SM00086">
    <property type="entry name" value="PAC"/>
    <property type="match status" value="1"/>
</dbReference>
<evidence type="ECO:0000313" key="9">
    <source>
        <dbReference type="EMBL" id="WNG43011.1"/>
    </source>
</evidence>
<proteinExistence type="predicted"/>
<dbReference type="CDD" id="cd00130">
    <property type="entry name" value="PAS"/>
    <property type="match status" value="1"/>
</dbReference>
<evidence type="ECO:0000256" key="5">
    <source>
        <dbReference type="ARBA" id="ARBA00022777"/>
    </source>
</evidence>
<gene>
    <name evidence="9" type="ORF">F0U60_02060</name>
</gene>
<dbReference type="Pfam" id="PF01590">
    <property type="entry name" value="GAF"/>
    <property type="match status" value="1"/>
</dbReference>
<dbReference type="CDD" id="cd00082">
    <property type="entry name" value="HisKA"/>
    <property type="match status" value="1"/>
</dbReference>
<evidence type="ECO:0000259" key="8">
    <source>
        <dbReference type="PROSITE" id="PS50113"/>
    </source>
</evidence>
<dbReference type="InterPro" id="IPR029016">
    <property type="entry name" value="GAF-like_dom_sf"/>
</dbReference>
<dbReference type="InterPro" id="IPR001610">
    <property type="entry name" value="PAC"/>
</dbReference>
<dbReference type="InterPro" id="IPR003594">
    <property type="entry name" value="HATPase_dom"/>
</dbReference>
<evidence type="ECO:0000256" key="2">
    <source>
        <dbReference type="ARBA" id="ARBA00012438"/>
    </source>
</evidence>
<dbReference type="Gene3D" id="3.30.450.20">
    <property type="entry name" value="PAS domain"/>
    <property type="match status" value="1"/>
</dbReference>
<sequence>MRTSREIRKEIETRFGFFPPFYAPAESDPQVLENLWQQTLQAYVESPLPVLFREKLFAYLSRYCEAPYCLVCHSCALRPLGMKGSEVLELLEALPPAHGAIDETLARMETLGEASGTWPEPGSALEEDLFRCCVFLFVQQTQVERCRERVRRLLGPVLYAHLTLFLAYVKSCHLWVEAHPELSFEEDPRAREHLGPLLREEPRLGTFFVHYGERVRSEREQRERRLLEAAEAGHRAEMLSETLRRQTHALRESETHLRLALDSAALGTWDLDPVAGALRWDTRCKALFGLPAEAEVDYATFASAIHPEDRPRVDDKVQQAFVLGGSGEFRDEFRIRRFRDGVERWIASQGRSFFDARGQAVRLIGTVMDVTERRRLEDNLRFLAQASETLAASLDYEDTLRRVATLSVPVLADWCSVDMEEQGQLRRLITVHREPEKVRLGNEMHQRYPQGQEEESGPHQVLRTGVPLLVEELTDEALVLYAKDAEHLRYLRELGLRSLLIVPLRARGRVLGSVTLVRAESGLRYGQEELRLAEELARRAALAVDNALLYREAQKAIELREGFLQVAAHELRTPVTSLKLNAQVLLNCARREAAWSERLVSHLTGMDRGVSRLSVLVDELLDVSRITSGRLVLHLEDVDLAELVREVVERIRPEAERVGCELRLQVPGPVVSRWDRLRLEQVLSNLLSNALKYGAGYPVEVALRVSGTQVLLQVRDEGIGIDPALQERIFERFERAVSDRHYGGLGMGLWITREIVTALGGSIQVESAPGKGATFTVALPGREMPGAEA</sequence>
<accession>A0ABY9WPV2</accession>
<dbReference type="SUPFAM" id="SSF55785">
    <property type="entry name" value="PYP-like sensor domain (PAS domain)"/>
    <property type="match status" value="1"/>
</dbReference>
<protein>
    <recommendedName>
        <fullName evidence="2">histidine kinase</fullName>
        <ecNumber evidence="2">2.7.13.3</ecNumber>
    </recommendedName>
</protein>
<dbReference type="InterPro" id="IPR036890">
    <property type="entry name" value="HATPase_C_sf"/>
</dbReference>
<keyword evidence="4" id="KW-0808">Transferase</keyword>
<evidence type="ECO:0000313" key="10">
    <source>
        <dbReference type="Proteomes" id="UP001611383"/>
    </source>
</evidence>
<dbReference type="Gene3D" id="3.30.565.10">
    <property type="entry name" value="Histidine kinase-like ATPase, C-terminal domain"/>
    <property type="match status" value="1"/>
</dbReference>
<keyword evidence="3" id="KW-0597">Phosphoprotein</keyword>
<feature type="domain" description="PAC" evidence="8">
    <location>
        <begin position="329"/>
        <end position="382"/>
    </location>
</feature>
<dbReference type="Gene3D" id="2.10.70.100">
    <property type="match status" value="1"/>
</dbReference>
<dbReference type="PANTHER" id="PTHR43047:SF72">
    <property type="entry name" value="OSMOSENSING HISTIDINE PROTEIN KINASE SLN1"/>
    <property type="match status" value="1"/>
</dbReference>
<dbReference type="Gene3D" id="1.10.287.130">
    <property type="match status" value="1"/>
</dbReference>
<dbReference type="SMART" id="SM00388">
    <property type="entry name" value="HisKA"/>
    <property type="match status" value="1"/>
</dbReference>
<dbReference type="Gene3D" id="1.20.1290.10">
    <property type="entry name" value="AhpD-like"/>
    <property type="match status" value="1"/>
</dbReference>
<evidence type="ECO:0000256" key="4">
    <source>
        <dbReference type="ARBA" id="ARBA00022679"/>
    </source>
</evidence>
<comment type="catalytic activity">
    <reaction evidence="1">
        <text>ATP + protein L-histidine = ADP + protein N-phospho-L-histidine.</text>
        <dbReference type="EC" id="2.7.13.3"/>
    </reaction>
</comment>
<reference evidence="9 10" key="1">
    <citation type="submission" date="2019-08" db="EMBL/GenBank/DDBJ databases">
        <title>Archangium and Cystobacter genomes.</title>
        <authorList>
            <person name="Chen I.-C.K."/>
            <person name="Wielgoss S."/>
        </authorList>
    </citation>
    <scope>NUCLEOTIDE SEQUENCE [LARGE SCALE GENOMIC DNA]</scope>
    <source>
        <strain evidence="9 10">Cbm 6</strain>
    </source>
</reference>
<dbReference type="InterPro" id="IPR000700">
    <property type="entry name" value="PAS-assoc_C"/>
</dbReference>
<dbReference type="SUPFAM" id="SSF69118">
    <property type="entry name" value="AhpD-like"/>
    <property type="match status" value="1"/>
</dbReference>
<dbReference type="PANTHER" id="PTHR43047">
    <property type="entry name" value="TWO-COMPONENT HISTIDINE PROTEIN KINASE"/>
    <property type="match status" value="1"/>
</dbReference>
<organism evidence="9 10">
    <name type="scientific">Archangium minus</name>
    <dbReference type="NCBI Taxonomy" id="83450"/>
    <lineage>
        <taxon>Bacteria</taxon>
        <taxon>Pseudomonadati</taxon>
        <taxon>Myxococcota</taxon>
        <taxon>Myxococcia</taxon>
        <taxon>Myxococcales</taxon>
        <taxon>Cystobacterineae</taxon>
        <taxon>Archangiaceae</taxon>
        <taxon>Archangium</taxon>
    </lineage>
</organism>
<dbReference type="Gene3D" id="3.30.450.40">
    <property type="match status" value="1"/>
</dbReference>
<dbReference type="SUPFAM" id="SSF55781">
    <property type="entry name" value="GAF domain-like"/>
    <property type="match status" value="1"/>
</dbReference>
<dbReference type="InterPro" id="IPR000014">
    <property type="entry name" value="PAS"/>
</dbReference>
<evidence type="ECO:0000256" key="1">
    <source>
        <dbReference type="ARBA" id="ARBA00000085"/>
    </source>
</evidence>
<dbReference type="InterPro" id="IPR013655">
    <property type="entry name" value="PAS_fold_3"/>
</dbReference>
<name>A0ABY9WPV2_9BACT</name>
<dbReference type="PROSITE" id="PS50109">
    <property type="entry name" value="HIS_KIN"/>
    <property type="match status" value="1"/>
</dbReference>
<dbReference type="InterPro" id="IPR029032">
    <property type="entry name" value="AhpD-like"/>
</dbReference>
<dbReference type="Pfam" id="PF02518">
    <property type="entry name" value="HATPase_c"/>
    <property type="match status" value="1"/>
</dbReference>
<dbReference type="Pfam" id="PF00512">
    <property type="entry name" value="HisKA"/>
    <property type="match status" value="1"/>
</dbReference>
<dbReference type="PROSITE" id="PS50112">
    <property type="entry name" value="PAS"/>
    <property type="match status" value="1"/>
</dbReference>
<dbReference type="SMART" id="SM00091">
    <property type="entry name" value="PAS"/>
    <property type="match status" value="1"/>
</dbReference>
<evidence type="ECO:0000256" key="3">
    <source>
        <dbReference type="ARBA" id="ARBA00022553"/>
    </source>
</evidence>
<dbReference type="SUPFAM" id="SSF55874">
    <property type="entry name" value="ATPase domain of HSP90 chaperone/DNA topoisomerase II/histidine kinase"/>
    <property type="match status" value="1"/>
</dbReference>
<keyword evidence="5" id="KW-0418">Kinase</keyword>
<dbReference type="PRINTS" id="PR00344">
    <property type="entry name" value="BCTRLSENSOR"/>
</dbReference>
<dbReference type="Proteomes" id="UP001611383">
    <property type="component" value="Chromosome"/>
</dbReference>
<dbReference type="InterPro" id="IPR003018">
    <property type="entry name" value="GAF"/>
</dbReference>